<accession>A0A524RNX8</accession>
<reference evidence="1 2" key="1">
    <citation type="journal article" date="2019" name="mSystems">
        <title>Life at home and on the roam: Genomic adaptions reflect the dual lifestyle of an intracellular, facultative symbiont.</title>
        <authorList>
            <person name="Burgsdorf I."/>
        </authorList>
    </citation>
    <scope>NUCLEOTIDE SEQUENCE [LARGE SCALE GENOMIC DNA]</scope>
    <source>
        <strain evidence="1">277cV</strain>
    </source>
</reference>
<comment type="caution">
    <text evidence="1">The sequence shown here is derived from an EMBL/GenBank/DDBJ whole genome shotgun (WGS) entry which is preliminary data.</text>
</comment>
<dbReference type="EMBL" id="SRMO01000054">
    <property type="protein sequence ID" value="TGG93040.1"/>
    <property type="molecule type" value="Genomic_DNA"/>
</dbReference>
<proteinExistence type="predicted"/>
<protein>
    <submittedName>
        <fullName evidence="1">Uncharacterized protein</fullName>
    </submittedName>
</protein>
<gene>
    <name evidence="1" type="ORF">ERJ67_04570</name>
</gene>
<dbReference type="AlphaFoldDB" id="A0A524RNX8"/>
<organism evidence="1 2">
    <name type="scientific">Aphanocapsa feldmannii 277cV</name>
    <dbReference type="NCBI Taxonomy" id="2507553"/>
    <lineage>
        <taxon>Bacteria</taxon>
        <taxon>Bacillati</taxon>
        <taxon>Cyanobacteriota</taxon>
        <taxon>Cyanophyceae</taxon>
        <taxon>Oscillatoriophycideae</taxon>
        <taxon>Chroococcales</taxon>
        <taxon>Microcystaceae</taxon>
        <taxon>Aphanocapsa</taxon>
    </lineage>
</organism>
<name>A0A524RNX8_9CHRO</name>
<dbReference type="Proteomes" id="UP000317990">
    <property type="component" value="Unassembled WGS sequence"/>
</dbReference>
<evidence type="ECO:0000313" key="1">
    <source>
        <dbReference type="EMBL" id="TGG93040.1"/>
    </source>
</evidence>
<evidence type="ECO:0000313" key="2">
    <source>
        <dbReference type="Proteomes" id="UP000317990"/>
    </source>
</evidence>
<sequence>MIKRSVLTNAEGQYFCLPFGPDCSEWSPSPGRAHRWADRTACASAAFCLKRFRGLELKLRVCAEPLISC</sequence>